<comment type="caution">
    <text evidence="1">The sequence shown here is derived from an EMBL/GenBank/DDBJ whole genome shotgun (WGS) entry which is preliminary data.</text>
</comment>
<accession>A0A392UZS0</accession>
<reference evidence="1 2" key="1">
    <citation type="journal article" date="2018" name="Front. Plant Sci.">
        <title>Red Clover (Trifolium pratense) and Zigzag Clover (T. medium) - A Picture of Genomic Similarities and Differences.</title>
        <authorList>
            <person name="Dluhosova J."/>
            <person name="Istvanek J."/>
            <person name="Nedelnik J."/>
            <person name="Repkova J."/>
        </authorList>
    </citation>
    <scope>NUCLEOTIDE SEQUENCE [LARGE SCALE GENOMIC DNA]</scope>
    <source>
        <strain evidence="2">cv. 10/8</strain>
        <tissue evidence="1">Leaf</tissue>
    </source>
</reference>
<dbReference type="Proteomes" id="UP000265520">
    <property type="component" value="Unassembled WGS sequence"/>
</dbReference>
<dbReference type="EMBL" id="LXQA010993238">
    <property type="protein sequence ID" value="MCI80331.1"/>
    <property type="molecule type" value="Genomic_DNA"/>
</dbReference>
<protein>
    <submittedName>
        <fullName evidence="1">Uncharacterized protein</fullName>
    </submittedName>
</protein>
<dbReference type="AlphaFoldDB" id="A0A392UZS0"/>
<organism evidence="1 2">
    <name type="scientific">Trifolium medium</name>
    <dbReference type="NCBI Taxonomy" id="97028"/>
    <lineage>
        <taxon>Eukaryota</taxon>
        <taxon>Viridiplantae</taxon>
        <taxon>Streptophyta</taxon>
        <taxon>Embryophyta</taxon>
        <taxon>Tracheophyta</taxon>
        <taxon>Spermatophyta</taxon>
        <taxon>Magnoliopsida</taxon>
        <taxon>eudicotyledons</taxon>
        <taxon>Gunneridae</taxon>
        <taxon>Pentapetalae</taxon>
        <taxon>rosids</taxon>
        <taxon>fabids</taxon>
        <taxon>Fabales</taxon>
        <taxon>Fabaceae</taxon>
        <taxon>Papilionoideae</taxon>
        <taxon>50 kb inversion clade</taxon>
        <taxon>NPAAA clade</taxon>
        <taxon>Hologalegina</taxon>
        <taxon>IRL clade</taxon>
        <taxon>Trifolieae</taxon>
        <taxon>Trifolium</taxon>
    </lineage>
</organism>
<evidence type="ECO:0000313" key="2">
    <source>
        <dbReference type="Proteomes" id="UP000265520"/>
    </source>
</evidence>
<evidence type="ECO:0000313" key="1">
    <source>
        <dbReference type="EMBL" id="MCI80331.1"/>
    </source>
</evidence>
<sequence length="47" mass="4674">MEACSGAPSCPGRRASRPSKLGGHVLALSFACRASPAAPRAGHCSHG</sequence>
<keyword evidence="2" id="KW-1185">Reference proteome</keyword>
<proteinExistence type="predicted"/>
<name>A0A392UZS0_9FABA</name>